<keyword evidence="1" id="KW-0732">Signal</keyword>
<evidence type="ECO:0000313" key="5">
    <source>
        <dbReference type="EMBL" id="KIE41394.1"/>
    </source>
</evidence>
<dbReference type="InterPro" id="IPR029031">
    <property type="entry name" value="Gingipain_N_sf"/>
</dbReference>
<evidence type="ECO:0008006" key="7">
    <source>
        <dbReference type="Google" id="ProtNLM"/>
    </source>
</evidence>
<comment type="caution">
    <text evidence="5">The sequence shown here is derived from an EMBL/GenBank/DDBJ whole genome shotgun (WGS) entry which is preliminary data.</text>
</comment>
<protein>
    <recommendedName>
        <fullName evidence="7">Gingipain domain-containing protein</fullName>
    </recommendedName>
</protein>
<dbReference type="Proteomes" id="UP000031433">
    <property type="component" value="Unassembled WGS sequence"/>
</dbReference>
<feature type="region of interest" description="Disordered" evidence="2">
    <location>
        <begin position="1"/>
        <end position="26"/>
    </location>
</feature>
<name>A0A0C1TKP1_9BACT</name>
<gene>
    <name evidence="5" type="ORF">SE37_01490</name>
</gene>
<dbReference type="InterPro" id="IPR012600">
    <property type="entry name" value="Propeptide_C25"/>
</dbReference>
<evidence type="ECO:0000256" key="1">
    <source>
        <dbReference type="ARBA" id="ARBA00022729"/>
    </source>
</evidence>
<dbReference type="Gene3D" id="3.40.50.1460">
    <property type="match status" value="1"/>
</dbReference>
<feature type="domain" description="Gingipain propeptide" evidence="4">
    <location>
        <begin position="70"/>
        <end position="202"/>
    </location>
</feature>
<proteinExistence type="predicted"/>
<dbReference type="Gene3D" id="2.60.40.3800">
    <property type="match status" value="1"/>
</dbReference>
<evidence type="ECO:0000313" key="6">
    <source>
        <dbReference type="Proteomes" id="UP000031433"/>
    </source>
</evidence>
<evidence type="ECO:0000256" key="2">
    <source>
        <dbReference type="SAM" id="MobiDB-lite"/>
    </source>
</evidence>
<evidence type="ECO:0000259" key="4">
    <source>
        <dbReference type="Pfam" id="PF08126"/>
    </source>
</evidence>
<dbReference type="InterPro" id="IPR038490">
    <property type="entry name" value="Gingipain_propep_sf"/>
</dbReference>
<dbReference type="Pfam" id="PF01364">
    <property type="entry name" value="Peptidase_C25"/>
    <property type="match status" value="1"/>
</dbReference>
<dbReference type="SUPFAM" id="SSF52129">
    <property type="entry name" value="Caspase-like"/>
    <property type="match status" value="1"/>
</dbReference>
<dbReference type="Gene3D" id="3.40.50.10390">
    <property type="entry name" value="Gingipain r, domain 1"/>
    <property type="match status" value="1"/>
</dbReference>
<dbReference type="InterPro" id="IPR029030">
    <property type="entry name" value="Caspase-like_dom_sf"/>
</dbReference>
<reference evidence="5 6" key="1">
    <citation type="submission" date="2015-01" db="EMBL/GenBank/DDBJ databases">
        <title>Genome sequence of the anaerobic bacterium Geobacter soli GSS01, a dissimilatory Fe(III) reducer from soil.</title>
        <authorList>
            <person name="Yang G."/>
            <person name="Zhou S."/>
        </authorList>
    </citation>
    <scope>NUCLEOTIDE SEQUENCE [LARGE SCALE GENOMIC DNA]</scope>
    <source>
        <strain evidence="5 6">GSS01</strain>
    </source>
</reference>
<dbReference type="GO" id="GO:0004197">
    <property type="term" value="F:cysteine-type endopeptidase activity"/>
    <property type="evidence" value="ECO:0007669"/>
    <property type="project" value="InterPro"/>
</dbReference>
<keyword evidence="6" id="KW-1185">Reference proteome</keyword>
<organism evidence="5 6">
    <name type="scientific">Geobacter soli</name>
    <dbReference type="NCBI Taxonomy" id="1510391"/>
    <lineage>
        <taxon>Bacteria</taxon>
        <taxon>Pseudomonadati</taxon>
        <taxon>Thermodesulfobacteriota</taxon>
        <taxon>Desulfuromonadia</taxon>
        <taxon>Geobacterales</taxon>
        <taxon>Geobacteraceae</taxon>
        <taxon>Geobacter</taxon>
    </lineage>
</organism>
<evidence type="ECO:0000259" key="3">
    <source>
        <dbReference type="Pfam" id="PF01364"/>
    </source>
</evidence>
<dbReference type="InterPro" id="IPR001769">
    <property type="entry name" value="Gingipain"/>
</dbReference>
<dbReference type="AlphaFoldDB" id="A0A0C1TKP1"/>
<feature type="domain" description="Gingipain" evidence="3">
    <location>
        <begin position="279"/>
        <end position="605"/>
    </location>
</feature>
<sequence length="730" mass="79358">MADQQWISVRKGAKEDAPSAKKVQKSGIAAVRDRTVARARRGSTKVVYELGGAWKGTFAAGSKQYDTLYVPGAGSAAQEGYPEIPQEGIFVAVPLGAKNITVTVVKKTMQEVPGTWNLRPAPKPVTEEEHLAGKDEFKPKAEVYGSDKEFPGKDVEFLGLRSVEGVPVAHVLVYLAQYKPKSGRISLVKSMTIEVSYDIPATRDAVPRSRAVTPLLSDMILDIENVGGEFRGLNASVFREEPPEPGGIVGGLTPEPAMGSRGPTDAGPVLKQTGIVCEYLIITTQALSTAVQPLLAAKTGWPHYARVATTQTITAEFPAADIKESIRACLSWAWDNWSCPPRFVVLAGDVDAIPTHSWTIGGGTYASDHYYADIRGNLSPEIVVSRLPTSDAVKMQQICQNLAAYAVRRGPDWGGWPNQVALVAYEDGVYKTCSDEIATMIAPRFTVAKLYGDSSTRQQVVNKMNAGVLVANYRGHGSKTAWSSANGLRVAEIKALNNGAMPPLVFCICCQNAWIDDQATETVVEAFLRDGKCVAVLGASRNSPTYANNDFDKYLWRAIIDHGEVTPGGIFQRAKALMVQNHGTSTSHQQDVVMYMLFGDPTARVASTAEFLRGTWDMDHDGWKGTLVINRIWQSRVVKIGSCGYPVWSISGTYTGQDGKAYAMTGTIGGQDANNGNPGCKRSDHRVSFTIAFPGNSQQFTGYVTTWTRNVMGGYTWWSKIPFGWYAKKR</sequence>
<dbReference type="EMBL" id="JXBL01000001">
    <property type="protein sequence ID" value="KIE41394.1"/>
    <property type="molecule type" value="Genomic_DNA"/>
</dbReference>
<accession>A0A0C1TKP1</accession>
<dbReference type="RefSeq" id="WP_039643103.1">
    <property type="nucleotide sequence ID" value="NZ_JXBL01000001.1"/>
</dbReference>
<dbReference type="GO" id="GO:0006508">
    <property type="term" value="P:proteolysis"/>
    <property type="evidence" value="ECO:0007669"/>
    <property type="project" value="InterPro"/>
</dbReference>
<dbReference type="Pfam" id="PF08126">
    <property type="entry name" value="Propeptide_C25"/>
    <property type="match status" value="1"/>
</dbReference>